<sequence>MAKIRQDETGLYIISGGYLIRPKGIIWVKQHLKIEYLAESQYKIGDYVRTSAHAGPNVYLRQGKKNTKEYHSEAWTRIELSPEMKKALGK</sequence>
<gene>
    <name evidence="1" type="ORF">LCGC14_0195730</name>
</gene>
<accession>A0A0F9UKF5</accession>
<evidence type="ECO:0000313" key="1">
    <source>
        <dbReference type="EMBL" id="KKN93740.1"/>
    </source>
</evidence>
<organism evidence="1">
    <name type="scientific">marine sediment metagenome</name>
    <dbReference type="NCBI Taxonomy" id="412755"/>
    <lineage>
        <taxon>unclassified sequences</taxon>
        <taxon>metagenomes</taxon>
        <taxon>ecological metagenomes</taxon>
    </lineage>
</organism>
<dbReference type="EMBL" id="LAZR01000084">
    <property type="protein sequence ID" value="KKN93740.1"/>
    <property type="molecule type" value="Genomic_DNA"/>
</dbReference>
<reference evidence="1" key="1">
    <citation type="journal article" date="2015" name="Nature">
        <title>Complex archaea that bridge the gap between prokaryotes and eukaryotes.</title>
        <authorList>
            <person name="Spang A."/>
            <person name="Saw J.H."/>
            <person name="Jorgensen S.L."/>
            <person name="Zaremba-Niedzwiedzka K."/>
            <person name="Martijn J."/>
            <person name="Lind A.E."/>
            <person name="van Eijk R."/>
            <person name="Schleper C."/>
            <person name="Guy L."/>
            <person name="Ettema T.J."/>
        </authorList>
    </citation>
    <scope>NUCLEOTIDE SEQUENCE</scope>
</reference>
<name>A0A0F9UKF5_9ZZZZ</name>
<comment type="caution">
    <text evidence="1">The sequence shown here is derived from an EMBL/GenBank/DDBJ whole genome shotgun (WGS) entry which is preliminary data.</text>
</comment>
<protein>
    <submittedName>
        <fullName evidence="1">Uncharacterized protein</fullName>
    </submittedName>
</protein>
<proteinExistence type="predicted"/>
<dbReference type="AlphaFoldDB" id="A0A0F9UKF5"/>